<name>A0A6P1CYL7_9NOCA</name>
<dbReference type="EMBL" id="JAAGUZ010000003">
    <property type="protein sequence ID" value="NEW43216.1"/>
    <property type="molecule type" value="Genomic_DNA"/>
</dbReference>
<evidence type="ECO:0000313" key="4">
    <source>
        <dbReference type="Proteomes" id="UP000468928"/>
    </source>
</evidence>
<reference evidence="4 5" key="1">
    <citation type="submission" date="2020-01" db="EMBL/GenBank/DDBJ databases">
        <title>Genetics and antimicrobial susceptibilities of Nocardia species isolated from the soil; a comparison with species isolated from humans.</title>
        <authorList>
            <person name="Carrasco G."/>
            <person name="Monzon S."/>
            <person name="Sansegundo M."/>
            <person name="Garcia E."/>
            <person name="Garrido N."/>
            <person name="Medina M.J."/>
            <person name="Villalon P."/>
            <person name="Ramirez-Arocha A.C."/>
            <person name="Jimenez P."/>
            <person name="Cuesta I."/>
            <person name="Valdezate S."/>
        </authorList>
    </citation>
    <scope>NUCLEOTIDE SEQUENCE [LARGE SCALE GENOMIC DNA]</scope>
    <source>
        <strain evidence="2 4">CNM20110639</strain>
        <strain evidence="3 5">CNM20110649</strain>
    </source>
</reference>
<dbReference type="AlphaFoldDB" id="A0A6P1CYL7"/>
<protein>
    <submittedName>
        <fullName evidence="2">DoxX family protein</fullName>
    </submittedName>
</protein>
<feature type="transmembrane region" description="Helical" evidence="1">
    <location>
        <begin position="242"/>
        <end position="268"/>
    </location>
</feature>
<feature type="transmembrane region" description="Helical" evidence="1">
    <location>
        <begin position="102"/>
        <end position="124"/>
    </location>
</feature>
<dbReference type="Proteomes" id="UP000470876">
    <property type="component" value="Unassembled WGS sequence"/>
</dbReference>
<keyword evidence="1" id="KW-0812">Transmembrane</keyword>
<gene>
    <name evidence="2" type="ORF">GV789_01885</name>
    <name evidence="3" type="ORF">GV794_02450</name>
</gene>
<accession>A0A6P1CYL7</accession>
<feature type="transmembrane region" description="Helical" evidence="1">
    <location>
        <begin position="136"/>
        <end position="156"/>
    </location>
</feature>
<dbReference type="Proteomes" id="UP000468928">
    <property type="component" value="Unassembled WGS sequence"/>
</dbReference>
<dbReference type="RefSeq" id="WP_163828260.1">
    <property type="nucleotide sequence ID" value="NZ_JAAGUX010000003.1"/>
</dbReference>
<evidence type="ECO:0000256" key="1">
    <source>
        <dbReference type="SAM" id="Phobius"/>
    </source>
</evidence>
<dbReference type="EMBL" id="JAAGUX010000003">
    <property type="protein sequence ID" value="NEW54528.1"/>
    <property type="molecule type" value="Genomic_DNA"/>
</dbReference>
<evidence type="ECO:0000313" key="5">
    <source>
        <dbReference type="Proteomes" id="UP000470876"/>
    </source>
</evidence>
<keyword evidence="1" id="KW-1133">Transmembrane helix</keyword>
<feature type="transmembrane region" description="Helical" evidence="1">
    <location>
        <begin position="218"/>
        <end position="236"/>
    </location>
</feature>
<organism evidence="2 4">
    <name type="scientific">Nocardia cyriacigeorgica</name>
    <dbReference type="NCBI Taxonomy" id="135487"/>
    <lineage>
        <taxon>Bacteria</taxon>
        <taxon>Bacillati</taxon>
        <taxon>Actinomycetota</taxon>
        <taxon>Actinomycetes</taxon>
        <taxon>Mycobacteriales</taxon>
        <taxon>Nocardiaceae</taxon>
        <taxon>Nocardia</taxon>
    </lineage>
</organism>
<sequence length="454" mass="50307">MVGVDVLERHNDEVPAEATEPRPWHPLTRIAFRFCVIYFGLFCLLFTQIMFAFTGILGQWLPDRAILWQMEVLAPALEWVGRHVFGVDAVLHLDSGSGDQTVIWVMVFCFLVIAAVATLIWSVLDRRRTGYPKLSAWFFTFIRLCLAGQMLFYGIAKAIPSQMPSPPLNALLQPYGDFSITSVLWLQVGSSPAYQILLGVAEMLAGLLLFLPRTATLGAMLGVVSMAQVFVLNMTFDVPVKILSFHLLLLSLLLLAPQAQRLANVLVLERPSEPATQPRLFDSAKANRIAALVQVLIGVWMLVGTVHTGWTAWSDFGGGREKSQLYGIWSVTEFTAAGHQVPPLLTDQSRWQRAVFDEPGVMFIQQMDGALTPAAVTIDTEAHTLTMTAPPQSPDATPTPIAAFTFERPTPEQLHLTGELNGTPTAIVLNQMDLDAFPLRSGGFRWIQEYPDFR</sequence>
<feature type="transmembrane region" description="Helical" evidence="1">
    <location>
        <begin position="30"/>
        <end position="53"/>
    </location>
</feature>
<keyword evidence="5" id="KW-1185">Reference proteome</keyword>
<evidence type="ECO:0000313" key="2">
    <source>
        <dbReference type="EMBL" id="NEW43216.1"/>
    </source>
</evidence>
<keyword evidence="1" id="KW-0472">Membrane</keyword>
<proteinExistence type="predicted"/>
<evidence type="ECO:0000313" key="3">
    <source>
        <dbReference type="EMBL" id="NEW54528.1"/>
    </source>
</evidence>
<feature type="transmembrane region" description="Helical" evidence="1">
    <location>
        <begin position="289"/>
        <end position="313"/>
    </location>
</feature>
<comment type="caution">
    <text evidence="2">The sequence shown here is derived from an EMBL/GenBank/DDBJ whole genome shotgun (WGS) entry which is preliminary data.</text>
</comment>